<dbReference type="OrthoDB" id="158614at2"/>
<reference evidence="3 4" key="1">
    <citation type="submission" date="2018-11" db="EMBL/GenBank/DDBJ databases">
        <authorList>
            <person name="Kleinhagauer T."/>
            <person name="Glaeser S.P."/>
            <person name="Spergser J."/>
            <person name="Ruckert C."/>
            <person name="Kaempfer P."/>
            <person name="Busse H.-J."/>
        </authorList>
    </citation>
    <scope>NUCLEOTIDE SEQUENCE [LARGE SCALE GENOMIC DNA]</scope>
    <source>
        <strain evidence="3 4">200CH</strain>
    </source>
</reference>
<name>A0A3G6J5F1_9CORY</name>
<comment type="subunit">
    <text evidence="2">Monomer.</text>
</comment>
<dbReference type="InterPro" id="IPR003737">
    <property type="entry name" value="GlcNAc_PI_deacetylase-related"/>
</dbReference>
<keyword evidence="2" id="KW-0479">Metal-binding</keyword>
<dbReference type="GO" id="GO:0010127">
    <property type="term" value="P:mycothiol-dependent detoxification"/>
    <property type="evidence" value="ECO:0007669"/>
    <property type="project" value="UniProtKB-UniRule"/>
</dbReference>
<evidence type="ECO:0000256" key="2">
    <source>
        <dbReference type="HAMAP-Rule" id="MF_01482"/>
    </source>
</evidence>
<dbReference type="PANTHER" id="PTHR12993:SF11">
    <property type="entry name" value="N-ACETYLGLUCOSAMINYL-PHOSPHATIDYLINOSITOL DE-N-ACETYLASE"/>
    <property type="match status" value="1"/>
</dbReference>
<protein>
    <recommendedName>
        <fullName evidence="2">Mycothiol S-conjugate amidase</fullName>
        <ecNumber evidence="2">3.5.1.115</ecNumber>
    </recommendedName>
</protein>
<dbReference type="GO" id="GO:0016811">
    <property type="term" value="F:hydrolase activity, acting on carbon-nitrogen (but not peptide) bonds, in linear amides"/>
    <property type="evidence" value="ECO:0007669"/>
    <property type="project" value="TreeGrafter"/>
</dbReference>
<dbReference type="EMBL" id="CP033896">
    <property type="protein sequence ID" value="AZA13159.1"/>
    <property type="molecule type" value="Genomic_DNA"/>
</dbReference>
<evidence type="ECO:0000313" key="3">
    <source>
        <dbReference type="EMBL" id="AZA13159.1"/>
    </source>
</evidence>
<dbReference type="KEGG" id="ccho:CCHOA_03750"/>
<dbReference type="GO" id="GO:0010126">
    <property type="term" value="P:mycothiol metabolic process"/>
    <property type="evidence" value="ECO:0007669"/>
    <property type="project" value="UniProtKB-UniRule"/>
</dbReference>
<sequence>MAGYRILAVHAHPDDESSKGAATMARYVAEGHRVMVATMTGGEAGSILNPAMDRPGVLENITAIRREEMANAAKALGIEHRWMGFIDSGLPEGDPLPELAEGTFATLPVAEAAAPLVALVREFRPHIIITYDEHGGYPHPDHIQTHKVSMFAFDAAADPDYHDPAGADIGAPWEVSKMYYTHGFVPERLKAFHEGLLEAGLESPFAAWLQRFADNQREDVGARVTTKVRCGAYFPQRDDALRAHATQIDPHGFFFAVPLLVQQQLWDTEEFELARWRGREFPLPEDELYAGLPEAK</sequence>
<comment type="similarity">
    <text evidence="2">Belongs to the MshB deacetylase family. Mca subfamily.</text>
</comment>
<dbReference type="HAMAP" id="MF_01482">
    <property type="entry name" value="Mca"/>
    <property type="match status" value="1"/>
</dbReference>
<dbReference type="AlphaFoldDB" id="A0A3G6J5F1"/>
<evidence type="ECO:0000313" key="4">
    <source>
        <dbReference type="Proteomes" id="UP000269019"/>
    </source>
</evidence>
<gene>
    <name evidence="2 3" type="primary">mca</name>
    <name evidence="3" type="ORF">CCHOA_03750</name>
</gene>
<dbReference type="SUPFAM" id="SSF102588">
    <property type="entry name" value="LmbE-like"/>
    <property type="match status" value="1"/>
</dbReference>
<dbReference type="InterPro" id="IPR017811">
    <property type="entry name" value="Mca"/>
</dbReference>
<keyword evidence="1 2" id="KW-0862">Zinc</keyword>
<dbReference type="GO" id="GO:0008270">
    <property type="term" value="F:zinc ion binding"/>
    <property type="evidence" value="ECO:0007669"/>
    <property type="project" value="UniProtKB-UniRule"/>
</dbReference>
<comment type="cofactor">
    <cofactor evidence="2">
        <name>Zn(2+)</name>
        <dbReference type="ChEBI" id="CHEBI:29105"/>
    </cofactor>
    <text evidence="2">Binds 1 zinc ion per subunit.</text>
</comment>
<keyword evidence="4" id="KW-1185">Reference proteome</keyword>
<feature type="binding site" evidence="2">
    <location>
        <position position="12"/>
    </location>
    <ligand>
        <name>Zn(2+)</name>
        <dbReference type="ChEBI" id="CHEBI:29105"/>
    </ligand>
</feature>
<proteinExistence type="inferred from homology"/>
<keyword evidence="2 3" id="KW-0378">Hydrolase</keyword>
<comment type="catalytic activity">
    <reaction evidence="2">
        <text>mycothiol S-conjugate + H2O = an N-acetyl-L-cysteine-S-conjugate + 1D-myo-inositol 2-amino-2-deoxy-alpha-D-glucopyranoside</text>
        <dbReference type="Rhea" id="RHEA:36543"/>
        <dbReference type="ChEBI" id="CHEBI:15377"/>
        <dbReference type="ChEBI" id="CHEBI:58718"/>
        <dbReference type="ChEBI" id="CHEBI:58886"/>
        <dbReference type="ChEBI" id="CHEBI:59633"/>
        <dbReference type="EC" id="3.5.1.115"/>
    </reaction>
</comment>
<comment type="function">
    <text evidence="2">A mycothiol (MSH, N-acetylcysteinyl-glucosaminyl-inositol) S-conjugate amidase, it recycles conjugated MSH to the N-acetyl cysteine conjugate (AcCys S-conjugate, a mercapturic acid) and the MSH precursor. Involved in MSH-dependent detoxification of a number of alkylating agents and antibiotics.</text>
</comment>
<dbReference type="NCBIfam" id="TIGR03446">
    <property type="entry name" value="mycothiol_Mca"/>
    <property type="match status" value="1"/>
</dbReference>
<dbReference type="PANTHER" id="PTHR12993">
    <property type="entry name" value="N-ACETYLGLUCOSAMINYL-PHOSPHATIDYLINOSITOL DE-N-ACETYLASE-RELATED"/>
    <property type="match status" value="1"/>
</dbReference>
<feature type="binding site" evidence="2">
    <location>
        <position position="15"/>
    </location>
    <ligand>
        <name>Zn(2+)</name>
        <dbReference type="ChEBI" id="CHEBI:29105"/>
    </ligand>
</feature>
<dbReference type="Gene3D" id="3.40.50.10320">
    <property type="entry name" value="LmbE-like"/>
    <property type="match status" value="1"/>
</dbReference>
<feature type="binding site" evidence="2">
    <location>
        <position position="142"/>
    </location>
    <ligand>
        <name>Zn(2+)</name>
        <dbReference type="ChEBI" id="CHEBI:29105"/>
    </ligand>
</feature>
<dbReference type="Pfam" id="PF02585">
    <property type="entry name" value="PIG-L"/>
    <property type="match status" value="1"/>
</dbReference>
<dbReference type="Proteomes" id="UP000269019">
    <property type="component" value="Chromosome"/>
</dbReference>
<dbReference type="EC" id="3.5.1.115" evidence="2"/>
<evidence type="ECO:0000256" key="1">
    <source>
        <dbReference type="ARBA" id="ARBA00022833"/>
    </source>
</evidence>
<organism evidence="3 4">
    <name type="scientific">Corynebacterium choanae</name>
    <dbReference type="NCBI Taxonomy" id="1862358"/>
    <lineage>
        <taxon>Bacteria</taxon>
        <taxon>Bacillati</taxon>
        <taxon>Actinomycetota</taxon>
        <taxon>Actinomycetes</taxon>
        <taxon>Mycobacteriales</taxon>
        <taxon>Corynebacteriaceae</taxon>
        <taxon>Corynebacterium</taxon>
    </lineage>
</organism>
<dbReference type="InterPro" id="IPR024078">
    <property type="entry name" value="LmbE-like_dom_sf"/>
</dbReference>
<accession>A0A3G6J5F1</accession>
<dbReference type="RefSeq" id="WP_123926905.1">
    <property type="nucleotide sequence ID" value="NZ_CP033896.1"/>
</dbReference>